<evidence type="ECO:0000256" key="5">
    <source>
        <dbReference type="ARBA" id="ARBA00022692"/>
    </source>
</evidence>
<evidence type="ECO:0000256" key="4">
    <source>
        <dbReference type="ARBA" id="ARBA00022519"/>
    </source>
</evidence>
<evidence type="ECO:0000256" key="8">
    <source>
        <dbReference type="ARBA" id="ARBA00035655"/>
    </source>
</evidence>
<evidence type="ECO:0000313" key="10">
    <source>
        <dbReference type="EMBL" id="QJT09127.1"/>
    </source>
</evidence>
<dbReference type="EMBL" id="QMIF01000001">
    <property type="protein sequence ID" value="TVM36444.1"/>
    <property type="molecule type" value="Genomic_DNA"/>
</dbReference>
<reference evidence="11 12" key="1">
    <citation type="submission" date="2018-06" db="EMBL/GenBank/DDBJ databases">
        <title>Complete genome of Desulfovibrio marinus P48SEP.</title>
        <authorList>
            <person name="Crispim J.S."/>
            <person name="Vidigal P.M.P."/>
            <person name="Silva L.C.F."/>
            <person name="Araujo L.C."/>
            <person name="Laguardia C.N."/>
            <person name="Dias R.S."/>
            <person name="Sousa M.P."/>
            <person name="Paula S.O."/>
            <person name="Silva C."/>
        </authorList>
    </citation>
    <scope>NUCLEOTIDE SEQUENCE [LARGE SCALE GENOMIC DNA]</scope>
    <source>
        <strain evidence="11 12">P48SEP</strain>
    </source>
</reference>
<dbReference type="EMBL" id="CP039543">
    <property type="protein sequence ID" value="QJT09127.1"/>
    <property type="molecule type" value="Genomic_DNA"/>
</dbReference>
<dbReference type="Proteomes" id="UP000434052">
    <property type="component" value="Unassembled WGS sequence"/>
</dbReference>
<dbReference type="Proteomes" id="UP000503251">
    <property type="component" value="Chromosome"/>
</dbReference>
<keyword evidence="3" id="KW-1003">Cell membrane</keyword>
<dbReference type="AlphaFoldDB" id="A0A6P1ZMC9"/>
<dbReference type="PANTHER" id="PTHR30574:SF1">
    <property type="entry name" value="SULPHUR TRANSPORT DOMAIN-CONTAINING PROTEIN"/>
    <property type="match status" value="1"/>
</dbReference>
<proteinExistence type="inferred from homology"/>
<evidence type="ECO:0000313" key="11">
    <source>
        <dbReference type="EMBL" id="TVM36444.1"/>
    </source>
</evidence>
<evidence type="ECO:0000256" key="3">
    <source>
        <dbReference type="ARBA" id="ARBA00022475"/>
    </source>
</evidence>
<feature type="transmembrane region" description="Helical" evidence="9">
    <location>
        <begin position="111"/>
        <end position="129"/>
    </location>
</feature>
<keyword evidence="6 9" id="KW-1133">Transmembrane helix</keyword>
<protein>
    <submittedName>
        <fullName evidence="11">YeeE/YedE family protein</fullName>
    </submittedName>
</protein>
<feature type="transmembrane region" description="Helical" evidence="9">
    <location>
        <begin position="141"/>
        <end position="166"/>
    </location>
</feature>
<evidence type="ECO:0000256" key="9">
    <source>
        <dbReference type="SAM" id="Phobius"/>
    </source>
</evidence>
<evidence type="ECO:0000256" key="1">
    <source>
        <dbReference type="ARBA" id="ARBA00004429"/>
    </source>
</evidence>
<dbReference type="InterPro" id="IPR007272">
    <property type="entry name" value="Sulf_transp_TsuA/YedE"/>
</dbReference>
<name>A0A6P1ZMC9_9BACT</name>
<evidence type="ECO:0000256" key="7">
    <source>
        <dbReference type="ARBA" id="ARBA00023136"/>
    </source>
</evidence>
<evidence type="ECO:0000313" key="12">
    <source>
        <dbReference type="Proteomes" id="UP000434052"/>
    </source>
</evidence>
<organism evidence="11 12">
    <name type="scientific">Oceanidesulfovibrio marinus</name>
    <dbReference type="NCBI Taxonomy" id="370038"/>
    <lineage>
        <taxon>Bacteria</taxon>
        <taxon>Pseudomonadati</taxon>
        <taxon>Thermodesulfobacteriota</taxon>
        <taxon>Desulfovibrionia</taxon>
        <taxon>Desulfovibrionales</taxon>
        <taxon>Desulfovibrionaceae</taxon>
        <taxon>Oceanidesulfovibrio</taxon>
    </lineage>
</organism>
<feature type="transmembrane region" description="Helical" evidence="9">
    <location>
        <begin position="68"/>
        <end position="90"/>
    </location>
</feature>
<evidence type="ECO:0000256" key="2">
    <source>
        <dbReference type="ARBA" id="ARBA00022448"/>
    </source>
</evidence>
<comment type="subcellular location">
    <subcellularLocation>
        <location evidence="1">Cell inner membrane</location>
        <topology evidence="1">Multi-pass membrane protein</topology>
    </subcellularLocation>
</comment>
<accession>A0A6P1ZMC9</accession>
<keyword evidence="4" id="KW-0997">Cell inner membrane</keyword>
<dbReference type="GO" id="GO:0005886">
    <property type="term" value="C:plasma membrane"/>
    <property type="evidence" value="ECO:0007669"/>
    <property type="project" value="UniProtKB-SubCell"/>
</dbReference>
<keyword evidence="2" id="KW-0813">Transport</keyword>
<keyword evidence="13" id="KW-1185">Reference proteome</keyword>
<dbReference type="OrthoDB" id="9814020at2"/>
<comment type="similarity">
    <text evidence="8">Belongs to the TsuA/YedE (TC 9.B.102) family.</text>
</comment>
<keyword evidence="5 9" id="KW-0812">Transmembrane</keyword>
<reference evidence="10 13" key="2">
    <citation type="submission" date="2019-04" db="EMBL/GenBank/DDBJ databases">
        <title>Isolation and culture of sulfate reducing bacteria from the cold seep of the South China Sea.</title>
        <authorList>
            <person name="Sun C."/>
            <person name="Liu R."/>
        </authorList>
    </citation>
    <scope>NUCLEOTIDE SEQUENCE [LARGE SCALE GENOMIC DNA]</scope>
    <source>
        <strain evidence="10 13">CS1</strain>
    </source>
</reference>
<gene>
    <name evidence="11" type="ORF">DQK91_00530</name>
    <name evidence="10" type="ORF">E8L03_09345</name>
</gene>
<keyword evidence="7 9" id="KW-0472">Membrane</keyword>
<evidence type="ECO:0000313" key="13">
    <source>
        <dbReference type="Proteomes" id="UP000503251"/>
    </source>
</evidence>
<dbReference type="Pfam" id="PF04143">
    <property type="entry name" value="Sulf_transp"/>
    <property type="match status" value="1"/>
</dbReference>
<evidence type="ECO:0000256" key="6">
    <source>
        <dbReference type="ARBA" id="ARBA00022989"/>
    </source>
</evidence>
<dbReference type="RefSeq" id="WP_144233482.1">
    <property type="nucleotide sequence ID" value="NZ_CP039543.1"/>
</dbReference>
<sequence length="169" mass="18015">MDRWKPMSPYLGGLLTGLLIIASVLVAGKYFGASTSYVRTAGMLEQTVAPEHVASLGYYQKEQPIVEWQWMFVLGIMIGSFIASRASGAFELTGTPSTWRERFGPSPIKRGLVAFFGGAIALFGARLAGGCPSGHGLSGGLQLAVSGYIALVCFFIGGLIMARIVYKGR</sequence>
<dbReference type="PANTHER" id="PTHR30574">
    <property type="entry name" value="INNER MEMBRANE PROTEIN YEDE"/>
    <property type="match status" value="1"/>
</dbReference>